<organism evidence="1 2">
    <name type="scientific">Treponema putidum</name>
    <dbReference type="NCBI Taxonomy" id="221027"/>
    <lineage>
        <taxon>Bacteria</taxon>
        <taxon>Pseudomonadati</taxon>
        <taxon>Spirochaetota</taxon>
        <taxon>Spirochaetia</taxon>
        <taxon>Spirochaetales</taxon>
        <taxon>Treponemataceae</taxon>
        <taxon>Treponema</taxon>
    </lineage>
</organism>
<gene>
    <name evidence="1" type="ORF">E4N74_03200</name>
</gene>
<dbReference type="AlphaFoldDB" id="A0AAE9MQN6"/>
<proteinExistence type="predicted"/>
<protein>
    <submittedName>
        <fullName evidence="1">Uncharacterized protein</fullName>
    </submittedName>
</protein>
<dbReference type="EMBL" id="CP038804">
    <property type="protein sequence ID" value="UTY33130.1"/>
    <property type="molecule type" value="Genomic_DNA"/>
</dbReference>
<evidence type="ECO:0000313" key="1">
    <source>
        <dbReference type="EMBL" id="UTY33130.1"/>
    </source>
</evidence>
<sequence>MNKPTVSGNFTVEDIHNIREWNYAMMKSGKEFTDTNTVSGIIQSFPKAKYVPLRDFMMEPSHCFFGKR</sequence>
<dbReference type="Proteomes" id="UP001058682">
    <property type="component" value="Chromosome"/>
</dbReference>
<evidence type="ECO:0000313" key="2">
    <source>
        <dbReference type="Proteomes" id="UP001058682"/>
    </source>
</evidence>
<accession>A0AAE9MQN6</accession>
<dbReference type="RefSeq" id="WP_255818808.1">
    <property type="nucleotide sequence ID" value="NZ_CP038804.1"/>
</dbReference>
<name>A0AAE9MQN6_9SPIR</name>
<reference evidence="1" key="1">
    <citation type="submission" date="2019-04" db="EMBL/GenBank/DDBJ databases">
        <title>Whole genome sequencing of oral phylogroup 2 treponemes.</title>
        <authorList>
            <person name="Chan Y."/>
            <person name="Zeng H.H."/>
            <person name="Yu X.L."/>
            <person name="Leung W.K."/>
            <person name="Watt R.M."/>
        </authorList>
    </citation>
    <scope>NUCLEOTIDE SEQUENCE</scope>
    <source>
        <strain evidence="1">OMZ 835</strain>
    </source>
</reference>